<dbReference type="Pfam" id="PF00561">
    <property type="entry name" value="Abhydrolase_1"/>
    <property type="match status" value="1"/>
</dbReference>
<dbReference type="InterPro" id="IPR003409">
    <property type="entry name" value="MORN"/>
</dbReference>
<keyword evidence="6" id="KW-0677">Repeat</keyword>
<evidence type="ECO:0000256" key="3">
    <source>
        <dbReference type="ARBA" id="ARBA00022676"/>
    </source>
</evidence>
<evidence type="ECO:0000256" key="7">
    <source>
        <dbReference type="ARBA" id="ARBA00047597"/>
    </source>
</evidence>
<keyword evidence="3 8" id="KW-0328">Glycosyltransferase</keyword>
<evidence type="ECO:0000256" key="5">
    <source>
        <dbReference type="ARBA" id="ARBA00022695"/>
    </source>
</evidence>
<dbReference type="PANTHER" id="PTHR10794">
    <property type="entry name" value="ABHYDROLASE DOMAIN-CONTAINING PROTEIN"/>
    <property type="match status" value="1"/>
</dbReference>
<dbReference type="GO" id="GO:0106274">
    <property type="term" value="F:NAD+-protein-arginine ADP-ribosyltransferase activity"/>
    <property type="evidence" value="ECO:0007669"/>
    <property type="project" value="UniProtKB-EC"/>
</dbReference>
<accession>A0A818WKD4</accession>
<dbReference type="GO" id="GO:0016779">
    <property type="term" value="F:nucleotidyltransferase activity"/>
    <property type="evidence" value="ECO:0007669"/>
    <property type="project" value="UniProtKB-KW"/>
</dbReference>
<dbReference type="Proteomes" id="UP000663887">
    <property type="component" value="Unassembled WGS sequence"/>
</dbReference>
<feature type="domain" description="AB hydrolase-1" evidence="9">
    <location>
        <begin position="469"/>
        <end position="685"/>
    </location>
</feature>
<comment type="similarity">
    <text evidence="1 8">Belongs to the Arg-specific ADP-ribosyltransferase family.</text>
</comment>
<comment type="similarity">
    <text evidence="2">Belongs to the AB hydrolase superfamily. AB hydrolase 4 family.</text>
</comment>
<evidence type="ECO:0000256" key="1">
    <source>
        <dbReference type="ARBA" id="ARBA00009558"/>
    </source>
</evidence>
<sequence>MSRFMYIDQTTIRLPPVHGYRTHPLLPLRKALDPIISQIEKLEESIKFAKSECHFPSEHGLTHEESAAIYLYTMEWGEQSLYKVLNATLRDQNRSVLIPWNGYLKLFETALKKLPSLQMNVWRGIKGEVSKKYEENKEETWWYFSSCSSSLKAVKEFLGPVSTLFMIEAKNGKDISAYSSVQKEKEIILSLGTRVKVGDALDHDSMKVIHFRELENDDVEELPSPFLKMNVGAAAQPNFKQQVASANNKSSTVEIKTYPNGDKYEGKISNGKKHGTGTYYYASTNTYQVKGQPIREGLFTNALSGSQVIVDVRDMIVDRLYEQLMGQWKDDKKHEEDTNYYPNGNKYEDDWIDDKRTGRGILTWPNVPSTVAIIGLIWRTIKRYPSTIIKQSTEENKFLINQCPSFAEYRPTAWIFNRHLMTILGVLFRPLPPISFERIIVTVDHTGGTVALDWHIRPYRRQLFYSKLDLCCVVVHARGCGQSKLTSSKSFCAANTDDVRVSLKYIRSTVGEETPIFAVGYSLGAGILTKFLGEENSLCSLQGAIVCCASFDMHLTTNNLERWFNLRMYNQRLTNNLIQHLRSHEEHFSKSDSQVNLNNAYQSKTVRDFDMHTIVPQYGFRNVEHYYSVASPNQYVKSIRIPTLVLSAIDDPICPIGGLPQDDVLQNPSIIVIKTLEGGHVSYLQGWWPKSFSYDNIVVVDYIKARLKQMNYQWEKQIDVKSIIDTSTQKQ</sequence>
<dbReference type="Gene3D" id="3.90.176.10">
    <property type="entry name" value="Toxin ADP-ribosyltransferase, Chain A, domain 1"/>
    <property type="match status" value="1"/>
</dbReference>
<dbReference type="PROSITE" id="PS51996">
    <property type="entry name" value="TR_MART"/>
    <property type="match status" value="1"/>
</dbReference>
<dbReference type="Gene3D" id="3.40.50.1820">
    <property type="entry name" value="alpha/beta hydrolase"/>
    <property type="match status" value="1"/>
</dbReference>
<dbReference type="InterPro" id="IPR050960">
    <property type="entry name" value="AB_hydrolase_4_sf"/>
</dbReference>
<proteinExistence type="inferred from homology"/>
<name>A0A818WKD4_9BILA</name>
<evidence type="ECO:0000313" key="12">
    <source>
        <dbReference type="Proteomes" id="UP000663842"/>
    </source>
</evidence>
<dbReference type="InterPro" id="IPR000768">
    <property type="entry name" value="ART"/>
</dbReference>
<dbReference type="EC" id="2.4.2.31" evidence="8"/>
<organism evidence="11 12">
    <name type="scientific">Rotaria magnacalcarata</name>
    <dbReference type="NCBI Taxonomy" id="392030"/>
    <lineage>
        <taxon>Eukaryota</taxon>
        <taxon>Metazoa</taxon>
        <taxon>Spiralia</taxon>
        <taxon>Gnathifera</taxon>
        <taxon>Rotifera</taxon>
        <taxon>Eurotatoria</taxon>
        <taxon>Bdelloidea</taxon>
        <taxon>Philodinida</taxon>
        <taxon>Philodinidae</taxon>
        <taxon>Rotaria</taxon>
    </lineage>
</organism>
<evidence type="ECO:0000313" key="11">
    <source>
        <dbReference type="EMBL" id="CAF3726178.1"/>
    </source>
</evidence>
<dbReference type="SUPFAM" id="SSF56399">
    <property type="entry name" value="ADP-ribosylation"/>
    <property type="match status" value="1"/>
</dbReference>
<reference evidence="11" key="1">
    <citation type="submission" date="2021-02" db="EMBL/GenBank/DDBJ databases">
        <authorList>
            <person name="Nowell W R."/>
        </authorList>
    </citation>
    <scope>NUCLEOTIDE SEQUENCE</scope>
</reference>
<dbReference type="AlphaFoldDB" id="A0A818WKD4"/>
<dbReference type="SUPFAM" id="SSF53474">
    <property type="entry name" value="alpha/beta-Hydrolases"/>
    <property type="match status" value="1"/>
</dbReference>
<evidence type="ECO:0000256" key="8">
    <source>
        <dbReference type="RuleBase" id="RU361228"/>
    </source>
</evidence>
<dbReference type="Pfam" id="PF01129">
    <property type="entry name" value="ART"/>
    <property type="match status" value="1"/>
</dbReference>
<dbReference type="GO" id="GO:0034338">
    <property type="term" value="F:short-chain carboxylesterase activity"/>
    <property type="evidence" value="ECO:0007669"/>
    <property type="project" value="TreeGrafter"/>
</dbReference>
<comment type="catalytic activity">
    <reaction evidence="7 8">
        <text>L-arginyl-[protein] + NAD(+) = N(omega)-(ADP-D-ribosyl)-L-arginyl-[protein] + nicotinamide + H(+)</text>
        <dbReference type="Rhea" id="RHEA:19149"/>
        <dbReference type="Rhea" id="RHEA-COMP:10532"/>
        <dbReference type="Rhea" id="RHEA-COMP:15087"/>
        <dbReference type="ChEBI" id="CHEBI:15378"/>
        <dbReference type="ChEBI" id="CHEBI:17154"/>
        <dbReference type="ChEBI" id="CHEBI:29965"/>
        <dbReference type="ChEBI" id="CHEBI:57540"/>
        <dbReference type="ChEBI" id="CHEBI:142554"/>
        <dbReference type="EC" id="2.4.2.31"/>
    </reaction>
</comment>
<evidence type="ECO:0000256" key="2">
    <source>
        <dbReference type="ARBA" id="ARBA00010884"/>
    </source>
</evidence>
<dbReference type="InterPro" id="IPR000073">
    <property type="entry name" value="AB_hydrolase_1"/>
</dbReference>
<keyword evidence="8" id="KW-0521">NADP</keyword>
<dbReference type="SUPFAM" id="SSF82185">
    <property type="entry name" value="Histone H3 K4-specific methyltransferase SET7/9 N-terminal domain"/>
    <property type="match status" value="2"/>
</dbReference>
<evidence type="ECO:0000256" key="6">
    <source>
        <dbReference type="ARBA" id="ARBA00022737"/>
    </source>
</evidence>
<keyword evidence="8" id="KW-0520">NAD</keyword>
<dbReference type="Gene3D" id="2.20.110.10">
    <property type="entry name" value="Histone H3 K4-specific methyltransferase SET7/9 N-terminal domain"/>
    <property type="match status" value="2"/>
</dbReference>
<dbReference type="EMBL" id="CAJOBF010000022">
    <property type="protein sequence ID" value="CAF3726178.1"/>
    <property type="molecule type" value="Genomic_DNA"/>
</dbReference>
<dbReference type="SMART" id="SM00698">
    <property type="entry name" value="MORN"/>
    <property type="match status" value="2"/>
</dbReference>
<dbReference type="PANTHER" id="PTHR10794:SF63">
    <property type="entry name" value="ALPHA_BETA HYDROLASE 1, ISOFORM A"/>
    <property type="match status" value="1"/>
</dbReference>
<dbReference type="GO" id="GO:0047372">
    <property type="term" value="F:monoacylglycerol lipase activity"/>
    <property type="evidence" value="ECO:0007669"/>
    <property type="project" value="TreeGrafter"/>
</dbReference>
<gene>
    <name evidence="11" type="ORF">UXM345_LOCUS525</name>
    <name evidence="10" type="ORF">XDN619_LOCUS24508</name>
</gene>
<dbReference type="Pfam" id="PF02493">
    <property type="entry name" value="MORN"/>
    <property type="match status" value="3"/>
</dbReference>
<dbReference type="EMBL" id="CAJNRG010011113">
    <property type="protein sequence ID" value="CAF2129603.1"/>
    <property type="molecule type" value="Genomic_DNA"/>
</dbReference>
<dbReference type="InterPro" id="IPR029058">
    <property type="entry name" value="AB_hydrolase_fold"/>
</dbReference>
<dbReference type="Proteomes" id="UP000663842">
    <property type="component" value="Unassembled WGS sequence"/>
</dbReference>
<keyword evidence="5" id="KW-0548">Nucleotidyltransferase</keyword>
<evidence type="ECO:0000259" key="9">
    <source>
        <dbReference type="Pfam" id="PF00561"/>
    </source>
</evidence>
<keyword evidence="4 8" id="KW-0808">Transferase</keyword>
<evidence type="ECO:0000256" key="4">
    <source>
        <dbReference type="ARBA" id="ARBA00022679"/>
    </source>
</evidence>
<protein>
    <recommendedName>
        <fullName evidence="8">NAD(P)(+)--arginine ADP-ribosyltransferase</fullName>
        <ecNumber evidence="8">2.4.2.31</ecNumber>
    </recommendedName>
    <alternativeName>
        <fullName evidence="8">Mono(ADP-ribosyl)transferase</fullName>
    </alternativeName>
</protein>
<evidence type="ECO:0000313" key="10">
    <source>
        <dbReference type="EMBL" id="CAF2129603.1"/>
    </source>
</evidence>
<comment type="caution">
    <text evidence="11">The sequence shown here is derived from an EMBL/GenBank/DDBJ whole genome shotgun (WGS) entry which is preliminary data.</text>
</comment>